<protein>
    <recommendedName>
        <fullName evidence="1">SpoVR protein-like N-terminal domain-containing protein</fullName>
    </recommendedName>
</protein>
<dbReference type="InterPro" id="IPR056174">
    <property type="entry name" value="SpoVR_N"/>
</dbReference>
<dbReference type="PANTHER" id="PTHR30029">
    <property type="entry name" value="STAGE V SPORULATION PROTEIN R"/>
    <property type="match status" value="1"/>
</dbReference>
<dbReference type="EMBL" id="NZEX01000102">
    <property type="protein sequence ID" value="MAH63616.1"/>
    <property type="molecule type" value="Genomic_DNA"/>
</dbReference>
<evidence type="ECO:0000313" key="3">
    <source>
        <dbReference type="Proteomes" id="UP000226525"/>
    </source>
</evidence>
<dbReference type="InterPro" id="IPR007390">
    <property type="entry name" value="Spore_V_R"/>
</dbReference>
<evidence type="ECO:0000259" key="1">
    <source>
        <dbReference type="Pfam" id="PF04293"/>
    </source>
</evidence>
<dbReference type="Proteomes" id="UP000226525">
    <property type="component" value="Unassembled WGS sequence"/>
</dbReference>
<proteinExistence type="predicted"/>
<accession>A0A2D6YK89</accession>
<comment type="caution">
    <text evidence="2">The sequence shown here is derived from an EMBL/GenBank/DDBJ whole genome shotgun (WGS) entry which is preliminary data.</text>
</comment>
<dbReference type="AlphaFoldDB" id="A0A2D6YK89"/>
<reference evidence="3" key="1">
    <citation type="submission" date="2017-09" db="EMBL/GenBank/DDBJ databases">
        <title>The Reconstruction of 2,631 Draft Metagenome-Assembled Genomes from the Global Oceans.</title>
        <authorList>
            <person name="Tully B.J."/>
            <person name="Graham E.D."/>
            <person name="Heidelberg J.F."/>
        </authorList>
    </citation>
    <scope>NUCLEOTIDE SEQUENCE [LARGE SCALE GENOMIC DNA]</scope>
</reference>
<organism evidence="2 3">
    <name type="scientific">SAR324 cluster bacterium</name>
    <dbReference type="NCBI Taxonomy" id="2024889"/>
    <lineage>
        <taxon>Bacteria</taxon>
        <taxon>Deltaproteobacteria</taxon>
        <taxon>SAR324 cluster</taxon>
    </lineage>
</organism>
<feature type="domain" description="SpoVR protein-like N-terminal" evidence="1">
    <location>
        <begin position="9"/>
        <end position="415"/>
    </location>
</feature>
<gene>
    <name evidence="2" type="ORF">CMN54_09270</name>
</gene>
<name>A0A2D6YK89_9DELT</name>
<sequence length="539" mass="64156">MRAVQTDPEIYELEQRVVHHAKAFERTLPEMRFFILDSLEFMSLLEKYVYPVSPLNIWEGKRMVTRKHRVETGQEASIYFEVVQTGNPSYAYLNSTNSPMMQASVMAHVVGHCEFSELNVLKDSNPDRTEWVIYLSRKVDRARQQMGEINYSQFWNACESFVPMIAPHSQFNLARTVETEVSHQQETDTYVPEEKPIPRLTPSFGTLDSLMRNVSPETTWQREMQAKQRQETISRKGFKLKVPCQDVMGFLCRHAPASQSERAVLDYIYSVHSTHDFVIRTQIMNEGWAMYWEKKIMTELFKEQSVKGIIDYARVFSGVCYPRPYYMRNPYHLGFYLWTHIEELYQDGKVSLDFHEEISQDVKDRWKQPTVKTPMQHMEHLVKTVTDYEFLRRFLTPELVHEFHLNRFSKHLAQQLRIPPDSIVQEDRHNVWIDPEPIKNEMLNFFTHFHRPRIYLIDTDFQDGGLLLYHRDDGRRLRKDWIKPTLKNLNLIWKAPVYLLSRNWLYSFSANLFKETVVTAVRFESILERMRNSEKPFRI</sequence>
<evidence type="ECO:0000313" key="2">
    <source>
        <dbReference type="EMBL" id="MAH63616.1"/>
    </source>
</evidence>
<dbReference type="Pfam" id="PF04293">
    <property type="entry name" value="SpoVR"/>
    <property type="match status" value="1"/>
</dbReference>
<dbReference type="PANTHER" id="PTHR30029:SF2">
    <property type="entry name" value="STAGE V SPORULATION PROTEIN R"/>
    <property type="match status" value="1"/>
</dbReference>